<comment type="caution">
    <text evidence="1">The sequence shown here is derived from an EMBL/GenBank/DDBJ whole genome shotgun (WGS) entry which is preliminary data.</text>
</comment>
<dbReference type="EMBL" id="JAVXUP010002478">
    <property type="protein sequence ID" value="KAK3003060.1"/>
    <property type="molecule type" value="Genomic_DNA"/>
</dbReference>
<evidence type="ECO:0000313" key="1">
    <source>
        <dbReference type="EMBL" id="KAK3003060.1"/>
    </source>
</evidence>
<dbReference type="Proteomes" id="UP001188597">
    <property type="component" value="Unassembled WGS sequence"/>
</dbReference>
<organism evidence="1 2">
    <name type="scientific">Escallonia herrerae</name>
    <dbReference type="NCBI Taxonomy" id="1293975"/>
    <lineage>
        <taxon>Eukaryota</taxon>
        <taxon>Viridiplantae</taxon>
        <taxon>Streptophyta</taxon>
        <taxon>Embryophyta</taxon>
        <taxon>Tracheophyta</taxon>
        <taxon>Spermatophyta</taxon>
        <taxon>Magnoliopsida</taxon>
        <taxon>eudicotyledons</taxon>
        <taxon>Gunneridae</taxon>
        <taxon>Pentapetalae</taxon>
        <taxon>asterids</taxon>
        <taxon>campanulids</taxon>
        <taxon>Escalloniales</taxon>
        <taxon>Escalloniaceae</taxon>
        <taxon>Escallonia</taxon>
    </lineage>
</organism>
<keyword evidence="2" id="KW-1185">Reference proteome</keyword>
<gene>
    <name evidence="1" type="ORF">RJ639_018942</name>
</gene>
<dbReference type="PANTHER" id="PTHR47718">
    <property type="entry name" value="OS01G0519700 PROTEIN"/>
    <property type="match status" value="1"/>
</dbReference>
<reference evidence="1" key="1">
    <citation type="submission" date="2022-12" db="EMBL/GenBank/DDBJ databases">
        <title>Draft genome assemblies for two species of Escallonia (Escalloniales).</title>
        <authorList>
            <person name="Chanderbali A."/>
            <person name="Dervinis C."/>
            <person name="Anghel I."/>
            <person name="Soltis D."/>
            <person name="Soltis P."/>
            <person name="Zapata F."/>
        </authorList>
    </citation>
    <scope>NUCLEOTIDE SEQUENCE</scope>
    <source>
        <strain evidence="1">UCBG64.0493</strain>
        <tissue evidence="1">Leaf</tissue>
    </source>
</reference>
<name>A0AA89AI80_9ASTE</name>
<sequence>MASLTSIYQQKCNSTDLQQIGQQLDDDFEFEMGMMFNGEDEPFNTYNAYAMNKAFEVRRGQKYIHEKKHAPYVPPHEERKVKRMESRNGLWEVIDFNPVQNHPFVPENQTHFIRSHRRGVLDGFKSVGVGTTVSSGFIGNDTGGNENVGCTLHDPHDYFQPERSKILSIGDVQSLVNHFNNLHVKDHMLFHAV</sequence>
<accession>A0AA89AI80</accession>
<dbReference type="PANTHER" id="PTHR47718:SF17">
    <property type="entry name" value="PROTEIN FAR1-RELATED SEQUENCE 5-LIKE"/>
    <property type="match status" value="1"/>
</dbReference>
<evidence type="ECO:0000313" key="2">
    <source>
        <dbReference type="Proteomes" id="UP001188597"/>
    </source>
</evidence>
<dbReference type="AlphaFoldDB" id="A0AA89AI80"/>
<proteinExistence type="predicted"/>
<protein>
    <submittedName>
        <fullName evidence="1">Uncharacterized protein</fullName>
    </submittedName>
</protein>